<reference evidence="4" key="1">
    <citation type="submission" date="2018-05" db="EMBL/GenBank/DDBJ databases">
        <authorList>
            <person name="Li Y."/>
        </authorList>
    </citation>
    <scope>NUCLEOTIDE SEQUENCE [LARGE SCALE GENOMIC DNA]</scope>
    <source>
        <strain evidence="4">3d-2-2</strain>
    </source>
</reference>
<sequence length="389" mass="43748">MPSLSSVPARPSGRIPAIDILRGLVIVLMLLDHVRETFFLHHQVNDPMDIAQTPPDLFYSRLLAHLCAPVFIFLTGLSAWLYADRQGSMRAASGFLFKRGLLLVALEVTVINFAWTFIFPPTVIYLQVIWAIGCSMLALAALVWLPRPLLTTLGLILVFGHNLLDGLHFGPGTFMHSPWAILHDRGWLEFGDALRLRTSYPLLPWIGVIALGFAAGPWFGRTTLPANRQSRLLYCGLGALLLFVLLRQSNAYGQAQPWQTGDTLAQGLMSFVNITKYPPSLLFLLLTLGLGLLLLRALERHPGHRWQAVLQTFGGAPMFFYILHLYVLKLLYLAAVGLWGLNQGEYYGFERLWAVWVVTLGLAAALYPAVRWFGQLKRRRPDIAWLKYF</sequence>
<keyword evidence="1" id="KW-1133">Transmembrane helix</keyword>
<feature type="transmembrane region" description="Helical" evidence="1">
    <location>
        <begin position="152"/>
        <end position="170"/>
    </location>
</feature>
<accession>A0A2V1K008</accession>
<evidence type="ECO:0000259" key="2">
    <source>
        <dbReference type="Pfam" id="PF07786"/>
    </source>
</evidence>
<dbReference type="PANTHER" id="PTHR40407">
    <property type="entry name" value="MEMBRANE PROTEIN-LIKE PROTEIN"/>
    <property type="match status" value="1"/>
</dbReference>
<feature type="transmembrane region" description="Helical" evidence="1">
    <location>
        <begin position="319"/>
        <end position="341"/>
    </location>
</feature>
<keyword evidence="1" id="KW-0812">Transmembrane</keyword>
<feature type="transmembrane region" description="Helical" evidence="1">
    <location>
        <begin position="124"/>
        <end position="145"/>
    </location>
</feature>
<feature type="transmembrane region" description="Helical" evidence="1">
    <location>
        <begin position="202"/>
        <end position="220"/>
    </location>
</feature>
<dbReference type="PANTHER" id="PTHR40407:SF1">
    <property type="entry name" value="HEPARAN-ALPHA-GLUCOSAMINIDE N-ACETYLTRANSFERASE CATALYTIC DOMAIN-CONTAINING PROTEIN"/>
    <property type="match status" value="1"/>
</dbReference>
<dbReference type="AlphaFoldDB" id="A0A2V1K008"/>
<feature type="transmembrane region" description="Helical" evidence="1">
    <location>
        <begin position="232"/>
        <end position="249"/>
    </location>
</feature>
<dbReference type="Proteomes" id="UP000245212">
    <property type="component" value="Unassembled WGS sequence"/>
</dbReference>
<keyword evidence="4" id="KW-1185">Reference proteome</keyword>
<gene>
    <name evidence="3" type="ORF">DD235_05310</name>
</gene>
<keyword evidence="1" id="KW-0472">Membrane</keyword>
<evidence type="ECO:0000313" key="3">
    <source>
        <dbReference type="EMBL" id="PWF23768.1"/>
    </source>
</evidence>
<name>A0A2V1K008_9BURK</name>
<dbReference type="Pfam" id="PF07786">
    <property type="entry name" value="HGSNAT_cat"/>
    <property type="match status" value="1"/>
</dbReference>
<evidence type="ECO:0000313" key="4">
    <source>
        <dbReference type="Proteomes" id="UP000245212"/>
    </source>
</evidence>
<comment type="caution">
    <text evidence="3">The sequence shown here is derived from an EMBL/GenBank/DDBJ whole genome shotgun (WGS) entry which is preliminary data.</text>
</comment>
<dbReference type="InterPro" id="IPR012429">
    <property type="entry name" value="HGSNAT_cat"/>
</dbReference>
<feature type="domain" description="Heparan-alpha-glucosaminide N-acetyltransferase catalytic" evidence="2">
    <location>
        <begin position="14"/>
        <end position="222"/>
    </location>
</feature>
<evidence type="ECO:0000256" key="1">
    <source>
        <dbReference type="SAM" id="Phobius"/>
    </source>
</evidence>
<dbReference type="EMBL" id="QETA01000002">
    <property type="protein sequence ID" value="PWF23768.1"/>
    <property type="molecule type" value="Genomic_DNA"/>
</dbReference>
<feature type="transmembrane region" description="Helical" evidence="1">
    <location>
        <begin position="95"/>
        <end position="118"/>
    </location>
</feature>
<proteinExistence type="predicted"/>
<feature type="transmembrane region" description="Helical" evidence="1">
    <location>
        <begin position="277"/>
        <end position="298"/>
    </location>
</feature>
<dbReference type="RefSeq" id="WP_109061046.1">
    <property type="nucleotide sequence ID" value="NZ_QETA01000002.1"/>
</dbReference>
<protein>
    <recommendedName>
        <fullName evidence="2">Heparan-alpha-glucosaminide N-acetyltransferase catalytic domain-containing protein</fullName>
    </recommendedName>
</protein>
<organism evidence="3 4">
    <name type="scientific">Corticimicrobacter populi</name>
    <dbReference type="NCBI Taxonomy" id="2175229"/>
    <lineage>
        <taxon>Bacteria</taxon>
        <taxon>Pseudomonadati</taxon>
        <taxon>Pseudomonadota</taxon>
        <taxon>Betaproteobacteria</taxon>
        <taxon>Burkholderiales</taxon>
        <taxon>Alcaligenaceae</taxon>
        <taxon>Corticimicrobacter</taxon>
    </lineage>
</organism>
<feature type="transmembrane region" description="Helical" evidence="1">
    <location>
        <begin position="62"/>
        <end position="83"/>
    </location>
</feature>
<feature type="transmembrane region" description="Helical" evidence="1">
    <location>
        <begin position="353"/>
        <end position="370"/>
    </location>
</feature>